<keyword evidence="2" id="KW-0472">Membrane</keyword>
<sequence length="172" mass="18739">MDPTKADLESLLKKPFPPPPAEEQTFPWIPALAFLFLTFSCVQAAYRAWADPSTVSFIASAYVALLALFWCLRRLDSLPRGGVGATATAEENRLKFSVWLLSLVLNGMFSFRVAEMLPPALAAVVWMVAGATTLAGIYVFFIYREPLADAAGSSPFPAPSKMTGAHQLHSQE</sequence>
<dbReference type="EMBL" id="LR746280">
    <property type="protein sequence ID" value="CAA7409999.1"/>
    <property type="molecule type" value="Genomic_DNA"/>
</dbReference>
<accession>A0A7I8LIY1</accession>
<evidence type="ECO:0000313" key="4">
    <source>
        <dbReference type="Proteomes" id="UP000663760"/>
    </source>
</evidence>
<feature type="transmembrane region" description="Helical" evidence="2">
    <location>
        <begin position="120"/>
        <end position="143"/>
    </location>
</feature>
<feature type="transmembrane region" description="Helical" evidence="2">
    <location>
        <begin position="55"/>
        <end position="75"/>
    </location>
</feature>
<dbReference type="OrthoDB" id="590545at2759"/>
<evidence type="ECO:0000256" key="1">
    <source>
        <dbReference type="SAM" id="MobiDB-lite"/>
    </source>
</evidence>
<keyword evidence="4" id="KW-1185">Reference proteome</keyword>
<name>A0A7I8LIY1_SPIIN</name>
<dbReference type="PANTHER" id="PTHR46610">
    <property type="entry name" value="OS05G0181300 PROTEIN"/>
    <property type="match status" value="1"/>
</dbReference>
<organism evidence="3 4">
    <name type="scientific">Spirodela intermedia</name>
    <name type="common">Intermediate duckweed</name>
    <dbReference type="NCBI Taxonomy" id="51605"/>
    <lineage>
        <taxon>Eukaryota</taxon>
        <taxon>Viridiplantae</taxon>
        <taxon>Streptophyta</taxon>
        <taxon>Embryophyta</taxon>
        <taxon>Tracheophyta</taxon>
        <taxon>Spermatophyta</taxon>
        <taxon>Magnoliopsida</taxon>
        <taxon>Liliopsida</taxon>
        <taxon>Araceae</taxon>
        <taxon>Lemnoideae</taxon>
        <taxon>Spirodela</taxon>
    </lineage>
</organism>
<dbReference type="AlphaFoldDB" id="A0A7I8LIY1"/>
<keyword evidence="2" id="KW-0812">Transmembrane</keyword>
<proteinExistence type="predicted"/>
<dbReference type="Proteomes" id="UP000663760">
    <property type="component" value="Chromosome 17"/>
</dbReference>
<dbReference type="PANTHER" id="PTHR46610:SF20">
    <property type="entry name" value="OS05G0181300 PROTEIN"/>
    <property type="match status" value="1"/>
</dbReference>
<dbReference type="InterPro" id="IPR045501">
    <property type="entry name" value="DUF6490"/>
</dbReference>
<gene>
    <name evidence="3" type="ORF">SI8410_17020677</name>
</gene>
<protein>
    <submittedName>
        <fullName evidence="3">Uncharacterized protein</fullName>
    </submittedName>
</protein>
<reference evidence="3" key="1">
    <citation type="submission" date="2020-02" db="EMBL/GenBank/DDBJ databases">
        <authorList>
            <person name="Scholz U."/>
            <person name="Mascher M."/>
            <person name="Fiebig A."/>
        </authorList>
    </citation>
    <scope>NUCLEOTIDE SEQUENCE</scope>
</reference>
<dbReference type="Pfam" id="PF20100">
    <property type="entry name" value="DUF6490"/>
    <property type="match status" value="1"/>
</dbReference>
<keyword evidence="2" id="KW-1133">Transmembrane helix</keyword>
<feature type="transmembrane region" description="Helical" evidence="2">
    <location>
        <begin position="28"/>
        <end position="49"/>
    </location>
</feature>
<feature type="compositionally biased region" description="Basic and acidic residues" evidence="1">
    <location>
        <begin position="1"/>
        <end position="12"/>
    </location>
</feature>
<feature type="region of interest" description="Disordered" evidence="1">
    <location>
        <begin position="1"/>
        <end position="20"/>
    </location>
</feature>
<evidence type="ECO:0000313" key="3">
    <source>
        <dbReference type="EMBL" id="CAA7409999.1"/>
    </source>
</evidence>
<evidence type="ECO:0000256" key="2">
    <source>
        <dbReference type="SAM" id="Phobius"/>
    </source>
</evidence>